<proteinExistence type="predicted"/>
<feature type="transmembrane region" description="Helical" evidence="1">
    <location>
        <begin position="53"/>
        <end position="74"/>
    </location>
</feature>
<reference evidence="2 3" key="1">
    <citation type="submission" date="2018-03" db="EMBL/GenBank/DDBJ databases">
        <authorList>
            <person name="Keele B.F."/>
        </authorList>
    </citation>
    <scope>NUCLEOTIDE SEQUENCE [LARGE SCALE GENOMIC DNA]</scope>
    <source>
        <strain evidence="2 3">D20</strain>
    </source>
</reference>
<organism evidence="2 3">
    <name type="scientific">Pseudothauera lacus</name>
    <dbReference type="NCBI Taxonomy" id="2136175"/>
    <lineage>
        <taxon>Bacteria</taxon>
        <taxon>Pseudomonadati</taxon>
        <taxon>Pseudomonadota</taxon>
        <taxon>Betaproteobacteria</taxon>
        <taxon>Rhodocyclales</taxon>
        <taxon>Zoogloeaceae</taxon>
        <taxon>Pseudothauera</taxon>
    </lineage>
</organism>
<protein>
    <submittedName>
        <fullName evidence="2">Uncharacterized protein</fullName>
    </submittedName>
</protein>
<keyword evidence="3" id="KW-1185">Reference proteome</keyword>
<evidence type="ECO:0000256" key="1">
    <source>
        <dbReference type="SAM" id="Phobius"/>
    </source>
</evidence>
<dbReference type="OrthoDB" id="9960333at2"/>
<keyword evidence="1" id="KW-0812">Transmembrane</keyword>
<evidence type="ECO:0000313" key="3">
    <source>
        <dbReference type="Proteomes" id="UP000241193"/>
    </source>
</evidence>
<name>A0A2T4IIQ3_9RHOO</name>
<dbReference type="AlphaFoldDB" id="A0A2T4IIQ3"/>
<dbReference type="EMBL" id="PZKC01000002">
    <property type="protein sequence ID" value="PTD97645.1"/>
    <property type="molecule type" value="Genomic_DNA"/>
</dbReference>
<keyword evidence="1" id="KW-1133">Transmembrane helix</keyword>
<reference evidence="2 3" key="2">
    <citation type="submission" date="2018-04" db="EMBL/GenBank/DDBJ databases">
        <title>Thauera lacus sp. nov., isolated from an saline lake in Inner Mongolia, China.</title>
        <authorList>
            <person name="Liang Q.-Y."/>
        </authorList>
    </citation>
    <scope>NUCLEOTIDE SEQUENCE [LARGE SCALE GENOMIC DNA]</scope>
    <source>
        <strain evidence="2 3">D20</strain>
    </source>
</reference>
<comment type="caution">
    <text evidence="2">The sequence shown here is derived from an EMBL/GenBank/DDBJ whole genome shotgun (WGS) entry which is preliminary data.</text>
</comment>
<keyword evidence="1" id="KW-0472">Membrane</keyword>
<sequence length="84" mass="9003">MEIGEAGGASLGRCMDCGRLRADGEDGLCAHCRLRLELLRSALYAEERYGVTWVVFAALVAVILFLAISGAGSVDRGLLGAWFR</sequence>
<evidence type="ECO:0000313" key="2">
    <source>
        <dbReference type="EMBL" id="PTD97645.1"/>
    </source>
</evidence>
<dbReference type="Proteomes" id="UP000241193">
    <property type="component" value="Unassembled WGS sequence"/>
</dbReference>
<gene>
    <name evidence="2" type="ORF">C8261_02920</name>
</gene>
<dbReference type="RefSeq" id="WP_107492165.1">
    <property type="nucleotide sequence ID" value="NZ_PZKC01000002.1"/>
</dbReference>
<accession>A0A2T4IIQ3</accession>